<evidence type="ECO:0000313" key="4">
    <source>
        <dbReference type="EMBL" id="SFM51267.1"/>
    </source>
</evidence>
<dbReference type="InterPro" id="IPR002220">
    <property type="entry name" value="DapA-like"/>
</dbReference>
<dbReference type="SMART" id="SM01130">
    <property type="entry name" value="DHDPS"/>
    <property type="match status" value="1"/>
</dbReference>
<comment type="similarity">
    <text evidence="1 3">Belongs to the DapA family.</text>
</comment>
<dbReference type="PIRSF" id="PIRSF001365">
    <property type="entry name" value="DHDPS"/>
    <property type="match status" value="1"/>
</dbReference>
<dbReference type="CDD" id="cd00408">
    <property type="entry name" value="DHDPS-like"/>
    <property type="match status" value="1"/>
</dbReference>
<dbReference type="GO" id="GO:0005829">
    <property type="term" value="C:cytosol"/>
    <property type="evidence" value="ECO:0007669"/>
    <property type="project" value="TreeGrafter"/>
</dbReference>
<dbReference type="Proteomes" id="UP000199048">
    <property type="component" value="Unassembled WGS sequence"/>
</dbReference>
<dbReference type="AlphaFoldDB" id="A0A1I4RGC9"/>
<sequence length="315" mass="34079">MPLTSDLRGVVPIAPTPFHPDGRIDAVSLDRMTDFFGAAGVDGLTILGQLGEAGKLDHDEGLAVAKQVLGRTRLPVIVGVTAPGFAAMRALAREVMAMGAAGVMIAPPNTLRTDDQVVGYYRNAAEAIGPDVPFVLQDYPLTFSVQMTPGVIRRIVSENPSCVMLKHEDWPGLEKISTLRGFEADGSMRHISILVGNGGLFLDFETERGADGANTGYAFPEMLVDVVRLGRAGERDAAHDLFDAHLPYLRYEQQQGPLGLAVRKYVFQRRGIFSSDAQRKPSQALTPQAKAEIEYLLARLARTDARAKLSDSHGL</sequence>
<name>A0A1I4RGC9_9HYPH</name>
<evidence type="ECO:0000256" key="3">
    <source>
        <dbReference type="PIRNR" id="PIRNR001365"/>
    </source>
</evidence>
<gene>
    <name evidence="4" type="ORF">SAMN05192568_103553</name>
</gene>
<dbReference type="Gene3D" id="3.20.20.70">
    <property type="entry name" value="Aldolase class I"/>
    <property type="match status" value="1"/>
</dbReference>
<reference evidence="5" key="1">
    <citation type="submission" date="2016-10" db="EMBL/GenBank/DDBJ databases">
        <authorList>
            <person name="Varghese N."/>
            <person name="Submissions S."/>
        </authorList>
    </citation>
    <scope>NUCLEOTIDE SEQUENCE [LARGE SCALE GENOMIC DNA]</scope>
    <source>
        <strain evidence="5">BL36</strain>
    </source>
</reference>
<dbReference type="STRING" id="582667.SAMN05192568_103553"/>
<dbReference type="GO" id="GO:0008840">
    <property type="term" value="F:4-hydroxy-tetrahydrodipicolinate synthase activity"/>
    <property type="evidence" value="ECO:0007669"/>
    <property type="project" value="TreeGrafter"/>
</dbReference>
<evidence type="ECO:0000256" key="1">
    <source>
        <dbReference type="ARBA" id="ARBA00007592"/>
    </source>
</evidence>
<organism evidence="4 5">
    <name type="scientific">Methylobacterium pseudosasicola</name>
    <dbReference type="NCBI Taxonomy" id="582667"/>
    <lineage>
        <taxon>Bacteria</taxon>
        <taxon>Pseudomonadati</taxon>
        <taxon>Pseudomonadota</taxon>
        <taxon>Alphaproteobacteria</taxon>
        <taxon>Hyphomicrobiales</taxon>
        <taxon>Methylobacteriaceae</taxon>
        <taxon>Methylobacterium</taxon>
    </lineage>
</organism>
<proteinExistence type="inferred from homology"/>
<protein>
    <submittedName>
        <fullName evidence="4">4-hydroxy-tetrahydrodipicolinate synthase</fullName>
    </submittedName>
</protein>
<dbReference type="Pfam" id="PF00701">
    <property type="entry name" value="DHDPS"/>
    <property type="match status" value="1"/>
</dbReference>
<dbReference type="PANTHER" id="PTHR12128">
    <property type="entry name" value="DIHYDRODIPICOLINATE SYNTHASE"/>
    <property type="match status" value="1"/>
</dbReference>
<keyword evidence="2 3" id="KW-0456">Lyase</keyword>
<dbReference type="PANTHER" id="PTHR12128:SF66">
    <property type="entry name" value="4-HYDROXY-2-OXOGLUTARATE ALDOLASE, MITOCHONDRIAL"/>
    <property type="match status" value="1"/>
</dbReference>
<evidence type="ECO:0000313" key="5">
    <source>
        <dbReference type="Proteomes" id="UP000199048"/>
    </source>
</evidence>
<dbReference type="OrthoDB" id="9796205at2"/>
<dbReference type="EMBL" id="FOTK01000035">
    <property type="protein sequence ID" value="SFM51267.1"/>
    <property type="molecule type" value="Genomic_DNA"/>
</dbReference>
<accession>A0A1I4RGC9</accession>
<dbReference type="SUPFAM" id="SSF51569">
    <property type="entry name" value="Aldolase"/>
    <property type="match status" value="1"/>
</dbReference>
<dbReference type="InterPro" id="IPR013785">
    <property type="entry name" value="Aldolase_TIM"/>
</dbReference>
<dbReference type="RefSeq" id="WP_092044985.1">
    <property type="nucleotide sequence ID" value="NZ_FOTK01000035.1"/>
</dbReference>
<evidence type="ECO:0000256" key="2">
    <source>
        <dbReference type="ARBA" id="ARBA00023239"/>
    </source>
</evidence>
<keyword evidence="5" id="KW-1185">Reference proteome</keyword>